<gene>
    <name evidence="3" type="ORF">C7400_12675</name>
</gene>
<proteinExistence type="predicted"/>
<reference evidence="3 4" key="1">
    <citation type="submission" date="2018-05" db="EMBL/GenBank/DDBJ databases">
        <title>Genomic Encyclopedia of Type Strains, Phase IV (KMG-V): Genome sequencing to study the core and pangenomes of soil and plant-associated prokaryotes.</title>
        <authorList>
            <person name="Whitman W."/>
        </authorList>
    </citation>
    <scope>NUCLEOTIDE SEQUENCE [LARGE SCALE GENOMIC DNA]</scope>
    <source>
        <strain evidence="3 4">SIr-6563</strain>
    </source>
</reference>
<feature type="compositionally biased region" description="Basic and acidic residues" evidence="1">
    <location>
        <begin position="73"/>
        <end position="86"/>
    </location>
</feature>
<comment type="caution">
    <text evidence="3">The sequence shown here is derived from an EMBL/GenBank/DDBJ whole genome shotgun (WGS) entry which is preliminary data.</text>
</comment>
<feature type="region of interest" description="Disordered" evidence="1">
    <location>
        <begin position="139"/>
        <end position="162"/>
    </location>
</feature>
<dbReference type="Pfam" id="PF13018">
    <property type="entry name" value="ESPR"/>
    <property type="match status" value="1"/>
</dbReference>
<evidence type="ECO:0000256" key="1">
    <source>
        <dbReference type="SAM" id="MobiDB-lite"/>
    </source>
</evidence>
<dbReference type="Proteomes" id="UP000247515">
    <property type="component" value="Unassembled WGS sequence"/>
</dbReference>
<keyword evidence="4" id="KW-1185">Reference proteome</keyword>
<organism evidence="3 4">
    <name type="scientific">Paraburkholderia tropica</name>
    <dbReference type="NCBI Taxonomy" id="92647"/>
    <lineage>
        <taxon>Bacteria</taxon>
        <taxon>Pseudomonadati</taxon>
        <taxon>Pseudomonadota</taxon>
        <taxon>Betaproteobacteria</taxon>
        <taxon>Burkholderiales</taxon>
        <taxon>Burkholderiaceae</taxon>
        <taxon>Paraburkholderia</taxon>
    </lineage>
</organism>
<dbReference type="InterPro" id="IPR024973">
    <property type="entry name" value="ESPR"/>
</dbReference>
<protein>
    <submittedName>
        <fullName evidence="3">Type V secretion system putative substrate protein</fullName>
    </submittedName>
</protein>
<evidence type="ECO:0000259" key="2">
    <source>
        <dbReference type="Pfam" id="PF13018"/>
    </source>
</evidence>
<sequence length="216" mass="24541">MNRNFRLVYSRVRHMVVAVEETATATRYRYSGEPVRHYDRRRRLHQHGARRADHRPAATGRQRCANRLQRHGTGSDRAGHSAPETRRCDGATLHRYLCPWPARTHWAANTRLAEKPAQRHTHDLLHGPVRRARSRAAHPAAPAAGTGGRWHCGTGRPSGRPVVLPRAASHLFRTLRGRAHRRSTAAQGRLRLKTRCRIADRRFGYAMYARTSTPSG</sequence>
<feature type="region of interest" description="Disordered" evidence="1">
    <location>
        <begin position="42"/>
        <end position="86"/>
    </location>
</feature>
<name>A0ABX5MIX7_9BURK</name>
<feature type="domain" description="ESPR" evidence="2">
    <location>
        <begin position="1"/>
        <end position="26"/>
    </location>
</feature>
<dbReference type="EMBL" id="QJJV01000026">
    <property type="protein sequence ID" value="PXX08651.1"/>
    <property type="molecule type" value="Genomic_DNA"/>
</dbReference>
<accession>A0ABX5MIX7</accession>
<evidence type="ECO:0000313" key="4">
    <source>
        <dbReference type="Proteomes" id="UP000247515"/>
    </source>
</evidence>
<evidence type="ECO:0000313" key="3">
    <source>
        <dbReference type="EMBL" id="PXX08651.1"/>
    </source>
</evidence>